<keyword evidence="3" id="KW-0809">Transit peptide</keyword>
<dbReference type="Pfam" id="PF00378">
    <property type="entry name" value="ECH_1"/>
    <property type="match status" value="1"/>
</dbReference>
<dbReference type="Gene3D" id="3.90.226.10">
    <property type="entry name" value="2-enoyl-CoA Hydratase, Chain A, domain 1"/>
    <property type="match status" value="1"/>
</dbReference>
<name>A0ABN8QZF2_9CNID</name>
<evidence type="ECO:0000256" key="6">
    <source>
        <dbReference type="ARBA" id="ARBA00037410"/>
    </source>
</evidence>
<evidence type="ECO:0000256" key="4">
    <source>
        <dbReference type="ARBA" id="ARBA00023098"/>
    </source>
</evidence>
<dbReference type="Gene3D" id="1.10.12.10">
    <property type="entry name" value="Lyase 2-enoyl-coa Hydratase, Chain A, domain 2"/>
    <property type="match status" value="1"/>
</dbReference>
<keyword evidence="4" id="KW-0443">Lipid metabolism</keyword>
<dbReference type="InterPro" id="IPR014748">
    <property type="entry name" value="Enoyl-CoA_hydra_C"/>
</dbReference>
<dbReference type="CDD" id="cd06558">
    <property type="entry name" value="crotonase-like"/>
    <property type="match status" value="1"/>
</dbReference>
<evidence type="ECO:0000313" key="8">
    <source>
        <dbReference type="EMBL" id="CAH3171067.1"/>
    </source>
</evidence>
<gene>
    <name evidence="8" type="ORF">PLOB_00011591</name>
</gene>
<proteinExistence type="predicted"/>
<evidence type="ECO:0000256" key="1">
    <source>
        <dbReference type="ARBA" id="ARBA00004173"/>
    </source>
</evidence>
<dbReference type="Proteomes" id="UP001159405">
    <property type="component" value="Unassembled WGS sequence"/>
</dbReference>
<evidence type="ECO:0000256" key="7">
    <source>
        <dbReference type="ARBA" id="ARBA00040545"/>
    </source>
</evidence>
<keyword evidence="9" id="KW-1185">Reference proteome</keyword>
<evidence type="ECO:0000256" key="3">
    <source>
        <dbReference type="ARBA" id="ARBA00022946"/>
    </source>
</evidence>
<dbReference type="PANTHER" id="PTHR43602:SF1">
    <property type="entry name" value="ENOYL-COA HYDRATASE DOMAIN-CONTAINING PROTEIN 3, MITOCHONDRIAL"/>
    <property type="match status" value="1"/>
</dbReference>
<keyword evidence="2" id="KW-0276">Fatty acid metabolism</keyword>
<dbReference type="PANTHER" id="PTHR43602">
    <property type="match status" value="1"/>
</dbReference>
<dbReference type="NCBIfam" id="NF006008">
    <property type="entry name" value="PRK08139.1"/>
    <property type="match status" value="1"/>
</dbReference>
<protein>
    <recommendedName>
        <fullName evidence="7">Enoyl-CoA hydratase domain-containing protein 3, mitochondrial</fullName>
    </recommendedName>
</protein>
<evidence type="ECO:0000256" key="5">
    <source>
        <dbReference type="ARBA" id="ARBA00023128"/>
    </source>
</evidence>
<dbReference type="InterPro" id="IPR029045">
    <property type="entry name" value="ClpP/crotonase-like_dom_sf"/>
</dbReference>
<reference evidence="8 9" key="1">
    <citation type="submission" date="2022-05" db="EMBL/GenBank/DDBJ databases">
        <authorList>
            <consortium name="Genoscope - CEA"/>
            <person name="William W."/>
        </authorList>
    </citation>
    <scope>NUCLEOTIDE SEQUENCE [LARGE SCALE GENOMIC DNA]</scope>
</reference>
<comment type="caution">
    <text evidence="8">The sequence shown here is derived from an EMBL/GenBank/DDBJ whole genome shotgun (WGS) entry which is preliminary data.</text>
</comment>
<dbReference type="EMBL" id="CALNXK010000161">
    <property type="protein sequence ID" value="CAH3171067.1"/>
    <property type="molecule type" value="Genomic_DNA"/>
</dbReference>
<comment type="subcellular location">
    <subcellularLocation>
        <location evidence="1">Mitochondrion</location>
    </subcellularLocation>
</comment>
<evidence type="ECO:0000256" key="2">
    <source>
        <dbReference type="ARBA" id="ARBA00022832"/>
    </source>
</evidence>
<evidence type="ECO:0000313" key="9">
    <source>
        <dbReference type="Proteomes" id="UP001159405"/>
    </source>
</evidence>
<organism evidence="8 9">
    <name type="scientific">Porites lobata</name>
    <dbReference type="NCBI Taxonomy" id="104759"/>
    <lineage>
        <taxon>Eukaryota</taxon>
        <taxon>Metazoa</taxon>
        <taxon>Cnidaria</taxon>
        <taxon>Anthozoa</taxon>
        <taxon>Hexacorallia</taxon>
        <taxon>Scleractinia</taxon>
        <taxon>Fungiina</taxon>
        <taxon>Poritidae</taxon>
        <taxon>Porites</taxon>
    </lineage>
</organism>
<dbReference type="InterPro" id="IPR052377">
    <property type="entry name" value="Mitochondrial_ECH-domain"/>
</dbReference>
<keyword evidence="5" id="KW-0496">Mitochondrion</keyword>
<comment type="function">
    <text evidence="6">May play a role in fatty acid biosynthesis and insulin sensitivity.</text>
</comment>
<sequence>MFSNFSRRFPLKRIRTSQACVRFLCQAGTESFTICSQENGIRRIVLNNPSKRNAFCLGMLDAIKSNLLHDLDCNVKVIVISANGKVFSSGHDLKELTKEHGKDYHARIFHRCTEVMTLVQDLPVPVIAQVNGLATAAGCQLVASCDIAIASNKAKFATPGVNIGLFCSTPGVALARAVPRKVAMQMLLTGYPISADEALKHGLLSKVVPEESLDEEVNAIAEKIASSSQPVVAMGKAGFYSQVSKARDQAYVEAEAVMVENLELHDGQEGIKAFLEKRKPTWTNTTDCH</sequence>
<dbReference type="InterPro" id="IPR001753">
    <property type="entry name" value="Enoyl-CoA_hydra/iso"/>
</dbReference>
<accession>A0ABN8QZF2</accession>
<dbReference type="SUPFAM" id="SSF52096">
    <property type="entry name" value="ClpP/crotonase"/>
    <property type="match status" value="1"/>
</dbReference>